<dbReference type="Pfam" id="PF07214">
    <property type="entry name" value="DUF1418"/>
    <property type="match status" value="1"/>
</dbReference>
<dbReference type="OrthoDB" id="6478907at2"/>
<dbReference type="Proteomes" id="UP000190667">
    <property type="component" value="Unassembled WGS sequence"/>
</dbReference>
<dbReference type="EMBL" id="MRUL01000003">
    <property type="protein sequence ID" value="OON40897.1"/>
    <property type="molecule type" value="Genomic_DNA"/>
</dbReference>
<comment type="caution">
    <text evidence="2">The sequence shown here is derived from an EMBL/GenBank/DDBJ whole genome shotgun (WGS) entry which is preliminary data.</text>
</comment>
<gene>
    <name evidence="2" type="ORF">BTJ39_07460</name>
</gene>
<accession>A0A1S8YQ37</accession>
<dbReference type="STRING" id="1926881.BTJ39_07460"/>
<organism evidence="2 3">
    <name type="scientific">Izhakiella australiensis</name>
    <dbReference type="NCBI Taxonomy" id="1926881"/>
    <lineage>
        <taxon>Bacteria</taxon>
        <taxon>Pseudomonadati</taxon>
        <taxon>Pseudomonadota</taxon>
        <taxon>Gammaproteobacteria</taxon>
        <taxon>Enterobacterales</taxon>
        <taxon>Erwiniaceae</taxon>
        <taxon>Izhakiella</taxon>
    </lineage>
</organism>
<name>A0A1S8YQ37_9GAMM</name>
<reference evidence="2 3" key="1">
    <citation type="submission" date="2016-12" db="EMBL/GenBank/DDBJ databases">
        <title>Izhakiella australiana sp. nov. of genus Izhakiella isolated from Australian desert.</title>
        <authorList>
            <person name="Ji M."/>
        </authorList>
    </citation>
    <scope>NUCLEOTIDE SEQUENCE [LARGE SCALE GENOMIC DNA]</scope>
    <source>
        <strain evidence="2 3">D4N98</strain>
    </source>
</reference>
<evidence type="ECO:0000313" key="3">
    <source>
        <dbReference type="Proteomes" id="UP000190667"/>
    </source>
</evidence>
<feature type="transmembrane region" description="Helical" evidence="1">
    <location>
        <begin position="12"/>
        <end position="33"/>
    </location>
</feature>
<evidence type="ECO:0000313" key="2">
    <source>
        <dbReference type="EMBL" id="OON40897.1"/>
    </source>
</evidence>
<feature type="transmembrane region" description="Helical" evidence="1">
    <location>
        <begin position="45"/>
        <end position="68"/>
    </location>
</feature>
<dbReference type="InterPro" id="IPR010815">
    <property type="entry name" value="DUF1418"/>
</dbReference>
<keyword evidence="1" id="KW-0472">Membrane</keyword>
<evidence type="ECO:0000256" key="1">
    <source>
        <dbReference type="SAM" id="Phobius"/>
    </source>
</evidence>
<evidence type="ECO:0008006" key="4">
    <source>
        <dbReference type="Google" id="ProtNLM"/>
    </source>
</evidence>
<proteinExistence type="predicted"/>
<keyword evidence="3" id="KW-1185">Reference proteome</keyword>
<dbReference type="AlphaFoldDB" id="A0A1S8YQ37"/>
<keyword evidence="1" id="KW-1133">Transmembrane helix</keyword>
<keyword evidence="1" id="KW-0812">Transmembrane</keyword>
<sequence>MRPFSRLPRPVLWLEVVGILLLIAAFLVLQRFFPLPPNFNASSLARGLVFASVALMLPAAATIVWRTLRSWLPGRKN</sequence>
<protein>
    <recommendedName>
        <fullName evidence="4">DUF1418 domain-containing protein</fullName>
    </recommendedName>
</protein>
<dbReference type="RefSeq" id="WP_078002031.1">
    <property type="nucleotide sequence ID" value="NZ_MRUL01000003.1"/>
</dbReference>